<organism evidence="1 2">
    <name type="scientific">Ancylostoma caninum</name>
    <name type="common">Dog hookworm</name>
    <dbReference type="NCBI Taxonomy" id="29170"/>
    <lineage>
        <taxon>Eukaryota</taxon>
        <taxon>Metazoa</taxon>
        <taxon>Ecdysozoa</taxon>
        <taxon>Nematoda</taxon>
        <taxon>Chromadorea</taxon>
        <taxon>Rhabditida</taxon>
        <taxon>Rhabditina</taxon>
        <taxon>Rhabditomorpha</taxon>
        <taxon>Strongyloidea</taxon>
        <taxon>Ancylostomatidae</taxon>
        <taxon>Ancylostomatinae</taxon>
        <taxon>Ancylostoma</taxon>
    </lineage>
</organism>
<gene>
    <name evidence="1" type="ORF">ANCCAN_03516</name>
</gene>
<evidence type="ECO:0000313" key="1">
    <source>
        <dbReference type="EMBL" id="RCN50294.1"/>
    </source>
</evidence>
<dbReference type="STRING" id="29170.A0A368H118"/>
<dbReference type="Proteomes" id="UP000252519">
    <property type="component" value="Unassembled WGS sequence"/>
</dbReference>
<reference evidence="1 2" key="1">
    <citation type="submission" date="2014-10" db="EMBL/GenBank/DDBJ databases">
        <title>Draft genome of the hookworm Ancylostoma caninum.</title>
        <authorList>
            <person name="Mitreva M."/>
        </authorList>
    </citation>
    <scope>NUCLEOTIDE SEQUENCE [LARGE SCALE GENOMIC DNA]</scope>
    <source>
        <strain evidence="1 2">Baltimore</strain>
    </source>
</reference>
<name>A0A368H118_ANCCA</name>
<protein>
    <submittedName>
        <fullName evidence="1">Uncharacterized protein</fullName>
    </submittedName>
</protein>
<dbReference type="OrthoDB" id="4062651at2759"/>
<comment type="caution">
    <text evidence="1">The sequence shown here is derived from an EMBL/GenBank/DDBJ whole genome shotgun (WGS) entry which is preliminary data.</text>
</comment>
<accession>A0A368H118</accession>
<sequence length="100" mass="11623">MVAGPNLSDQCRHTIVSRSFTGYGKLRRLSGPREWAEFMLVVRNVSGSVDQWLYEWELNHKYNQKFGKKFKERQIGNDIIRGPPASPIPPIAYFIIKRTE</sequence>
<dbReference type="EMBL" id="JOJR01000024">
    <property type="protein sequence ID" value="RCN50294.1"/>
    <property type="molecule type" value="Genomic_DNA"/>
</dbReference>
<proteinExistence type="predicted"/>
<dbReference type="AlphaFoldDB" id="A0A368H118"/>
<keyword evidence="2" id="KW-1185">Reference proteome</keyword>
<evidence type="ECO:0000313" key="2">
    <source>
        <dbReference type="Proteomes" id="UP000252519"/>
    </source>
</evidence>